<dbReference type="PANTHER" id="PTHR34605">
    <property type="entry name" value="PHAGE_INTEGRASE DOMAIN-CONTAINING PROTEIN"/>
    <property type="match status" value="1"/>
</dbReference>
<feature type="compositionally biased region" description="Polar residues" evidence="2">
    <location>
        <begin position="370"/>
        <end position="391"/>
    </location>
</feature>
<feature type="compositionally biased region" description="Polar residues" evidence="2">
    <location>
        <begin position="1"/>
        <end position="41"/>
    </location>
</feature>
<feature type="compositionally biased region" description="Low complexity" evidence="2">
    <location>
        <begin position="422"/>
        <end position="432"/>
    </location>
</feature>
<accession>A0A2N5UQ09</accession>
<dbReference type="GO" id="GO:0003677">
    <property type="term" value="F:DNA binding"/>
    <property type="evidence" value="ECO:0007669"/>
    <property type="project" value="InterPro"/>
</dbReference>
<dbReference type="InterPro" id="IPR013762">
    <property type="entry name" value="Integrase-like_cat_sf"/>
</dbReference>
<dbReference type="InterPro" id="IPR011010">
    <property type="entry name" value="DNA_brk_join_enz"/>
</dbReference>
<reference evidence="3 4" key="1">
    <citation type="submission" date="2017-11" db="EMBL/GenBank/DDBJ databases">
        <title>De novo assembly and phasing of dikaryotic genomes from two isolates of Puccinia coronata f. sp. avenae, the causal agent of oat crown rust.</title>
        <authorList>
            <person name="Miller M.E."/>
            <person name="Zhang Y."/>
            <person name="Omidvar V."/>
            <person name="Sperschneider J."/>
            <person name="Schwessinger B."/>
            <person name="Raley C."/>
            <person name="Palmer J.M."/>
            <person name="Garnica D."/>
            <person name="Upadhyaya N."/>
            <person name="Rathjen J."/>
            <person name="Taylor J.M."/>
            <person name="Park R.F."/>
            <person name="Dodds P.N."/>
            <person name="Hirsch C.D."/>
            <person name="Kianian S.F."/>
            <person name="Figueroa M."/>
        </authorList>
    </citation>
    <scope>NUCLEOTIDE SEQUENCE [LARGE SCALE GENOMIC DNA]</scope>
    <source>
        <strain evidence="3">12NC29</strain>
    </source>
</reference>
<evidence type="ECO:0000256" key="1">
    <source>
        <dbReference type="ARBA" id="ARBA00023172"/>
    </source>
</evidence>
<feature type="compositionally biased region" description="Basic and acidic residues" evidence="2">
    <location>
        <begin position="435"/>
        <end position="447"/>
    </location>
</feature>
<evidence type="ECO:0000313" key="3">
    <source>
        <dbReference type="EMBL" id="PLW39844.1"/>
    </source>
</evidence>
<dbReference type="Proteomes" id="UP000235388">
    <property type="component" value="Unassembled WGS sequence"/>
</dbReference>
<keyword evidence="4" id="KW-1185">Reference proteome</keyword>
<dbReference type="SUPFAM" id="SSF56349">
    <property type="entry name" value="DNA breaking-rejoining enzymes"/>
    <property type="match status" value="1"/>
</dbReference>
<dbReference type="STRING" id="200324.A0A2N5UQ09"/>
<dbReference type="Gene3D" id="1.10.443.10">
    <property type="entry name" value="Intergrase catalytic core"/>
    <property type="match status" value="1"/>
</dbReference>
<dbReference type="PANTHER" id="PTHR34605:SF3">
    <property type="entry name" value="P CELL-TYPE AGGLUTINATION PROTEIN MAP4-LIKE-RELATED"/>
    <property type="match status" value="1"/>
</dbReference>
<comment type="caution">
    <text evidence="3">The sequence shown here is derived from an EMBL/GenBank/DDBJ whole genome shotgun (WGS) entry which is preliminary data.</text>
</comment>
<feature type="compositionally biased region" description="Polar residues" evidence="2">
    <location>
        <begin position="104"/>
        <end position="117"/>
    </location>
</feature>
<evidence type="ECO:0008006" key="5">
    <source>
        <dbReference type="Google" id="ProtNLM"/>
    </source>
</evidence>
<feature type="region of interest" description="Disordered" evidence="2">
    <location>
        <begin position="1"/>
        <end position="119"/>
    </location>
</feature>
<dbReference type="GO" id="GO:0006310">
    <property type="term" value="P:DNA recombination"/>
    <property type="evidence" value="ECO:0007669"/>
    <property type="project" value="UniProtKB-KW"/>
</dbReference>
<sequence>MSGNIQAISNAMKQKGTRQSTQPTTGQPDQSNSNQTGQNQPKVAALQAKFIPAMGEIRIPKPKLTPSATCQEGHGAEPSNIQGTMGAGDSESDEESSKEEETGGQIQITEKNNTDSSNRAEELMGKAMKEDKLGNKDGAEMYYAMYIAARAQEDNQSEVGGLRFVSGAMPKHDNMGFTPFFDKNIRELHGPIPLTIFNRAWKNAAITHHAEKGSRLDDLTTDRNRYTGYPYPTKWTQSFSKHYKKICFNCHQLTCMKWTINHREFYLTIKDVYKFEKIARWILDHKRNANEIQADKGFMVALCYNIQIRTNAFAHHVTLADGSTSIADISIMQEKVRNTCYATARRFNGLQFKDKNPYAVGEAREDWDPTTGTKRQAKKTTGTEKSTTQAQPKAGPSNAAKVATAKSQQRSGYKGSNFDPNYSQQYQEKSQQGGKGEEKREQKKYERAIPQQAEQLPDARTEQDPSLPTQQVPTAKELHVLRGYKTNTLVSYNSAAKKLVNSMKANGKENFKLPLTTEDIYDFCFWAGQEEGNKREQDVSAKTLKKYLYGIKAWHLYHMAEYPTVSEARVKVMLHASAKEDAKALTRPRKKAIKIRHLVFLVKSLWNRSRKERSTMDLSLVAFWGLARLGELTYLSKTGNPTRRGKLKVLDVAVKDEHSKATVTLWDSKTSRPRELQTLRLLAQHNILCPVKALLRRLRESRRPDDTLFGYYDTAGQRKNLTKSKVRKVLEAVWTRGNYQGLSGHSFRVGGASLQFALGIFVAKIKKLGRWQSECYFLYIREYSPVKILETKSLIAKLKDCWSKAQ</sequence>
<protein>
    <recommendedName>
        <fullName evidence="5">Tyr recombinase domain-containing protein</fullName>
    </recommendedName>
</protein>
<organism evidence="3 4">
    <name type="scientific">Puccinia coronata f. sp. avenae</name>
    <dbReference type="NCBI Taxonomy" id="200324"/>
    <lineage>
        <taxon>Eukaryota</taxon>
        <taxon>Fungi</taxon>
        <taxon>Dikarya</taxon>
        <taxon>Basidiomycota</taxon>
        <taxon>Pucciniomycotina</taxon>
        <taxon>Pucciniomycetes</taxon>
        <taxon>Pucciniales</taxon>
        <taxon>Pucciniaceae</taxon>
        <taxon>Puccinia</taxon>
    </lineage>
</organism>
<gene>
    <name evidence="3" type="ORF">PCANC_20655</name>
</gene>
<dbReference type="OrthoDB" id="3266428at2759"/>
<dbReference type="GO" id="GO:0015074">
    <property type="term" value="P:DNA integration"/>
    <property type="evidence" value="ECO:0007669"/>
    <property type="project" value="InterPro"/>
</dbReference>
<proteinExistence type="predicted"/>
<keyword evidence="1" id="KW-0233">DNA recombination</keyword>
<dbReference type="InterPro" id="IPR052925">
    <property type="entry name" value="Phage_Integrase-like_Recomb"/>
</dbReference>
<evidence type="ECO:0000256" key="2">
    <source>
        <dbReference type="SAM" id="MobiDB-lite"/>
    </source>
</evidence>
<feature type="compositionally biased region" description="Polar residues" evidence="2">
    <location>
        <begin position="464"/>
        <end position="473"/>
    </location>
</feature>
<dbReference type="AlphaFoldDB" id="A0A2N5UQ09"/>
<evidence type="ECO:0000313" key="4">
    <source>
        <dbReference type="Proteomes" id="UP000235388"/>
    </source>
</evidence>
<name>A0A2N5UQ09_9BASI</name>
<dbReference type="EMBL" id="PGCJ01000189">
    <property type="protein sequence ID" value="PLW39844.1"/>
    <property type="molecule type" value="Genomic_DNA"/>
</dbReference>
<feature type="region of interest" description="Disordered" evidence="2">
    <location>
        <begin position="361"/>
        <end position="475"/>
    </location>
</feature>